<accession>A0AA88LXG0</accession>
<dbReference type="PANTHER" id="PTHR21501">
    <property type="entry name" value="PROTEIN FAM-161"/>
    <property type="match status" value="1"/>
</dbReference>
<dbReference type="PANTHER" id="PTHR21501:SF4">
    <property type="entry name" value="PROTEIN FAM161B"/>
    <property type="match status" value="1"/>
</dbReference>
<proteinExistence type="predicted"/>
<feature type="region of interest" description="Disordered" evidence="3">
    <location>
        <begin position="99"/>
        <end position="153"/>
    </location>
</feature>
<keyword evidence="1 2" id="KW-0175">Coiled coil</keyword>
<evidence type="ECO:0000256" key="1">
    <source>
        <dbReference type="ARBA" id="ARBA00023054"/>
    </source>
</evidence>
<feature type="compositionally biased region" description="Basic and acidic residues" evidence="3">
    <location>
        <begin position="143"/>
        <end position="153"/>
    </location>
</feature>
<reference evidence="4" key="1">
    <citation type="submission" date="2023-07" db="EMBL/GenBank/DDBJ databases">
        <title>Chromosome-level Genome Assembly of Striped Snakehead (Channa striata).</title>
        <authorList>
            <person name="Liu H."/>
        </authorList>
    </citation>
    <scope>NUCLEOTIDE SEQUENCE</scope>
    <source>
        <strain evidence="4">Gz</strain>
        <tissue evidence="4">Muscle</tissue>
    </source>
</reference>
<evidence type="ECO:0000256" key="2">
    <source>
        <dbReference type="SAM" id="Coils"/>
    </source>
</evidence>
<comment type="caution">
    <text evidence="4">The sequence shown here is derived from an EMBL/GenBank/DDBJ whole genome shotgun (WGS) entry which is preliminary data.</text>
</comment>
<protein>
    <submittedName>
        <fullName evidence="4">Uncharacterized protein</fullName>
    </submittedName>
</protein>
<gene>
    <name evidence="4" type="ORF">Q5P01_020322</name>
</gene>
<evidence type="ECO:0000256" key="3">
    <source>
        <dbReference type="SAM" id="MobiDB-lite"/>
    </source>
</evidence>
<dbReference type="Proteomes" id="UP001187415">
    <property type="component" value="Unassembled WGS sequence"/>
</dbReference>
<feature type="coiled-coil region" evidence="2">
    <location>
        <begin position="28"/>
        <end position="55"/>
    </location>
</feature>
<dbReference type="GO" id="GO:0005929">
    <property type="term" value="C:cilium"/>
    <property type="evidence" value="ECO:0007669"/>
    <property type="project" value="TreeGrafter"/>
</dbReference>
<dbReference type="InterPro" id="IPR051655">
    <property type="entry name" value="FAM161"/>
</dbReference>
<dbReference type="EMBL" id="JAUPFM010000016">
    <property type="protein sequence ID" value="KAK2826108.1"/>
    <property type="molecule type" value="Genomic_DNA"/>
</dbReference>
<evidence type="ECO:0000313" key="5">
    <source>
        <dbReference type="Proteomes" id="UP001187415"/>
    </source>
</evidence>
<feature type="compositionally biased region" description="Acidic residues" evidence="3">
    <location>
        <begin position="130"/>
        <end position="142"/>
    </location>
</feature>
<evidence type="ECO:0000313" key="4">
    <source>
        <dbReference type="EMBL" id="KAK2826108.1"/>
    </source>
</evidence>
<name>A0AA88LXG0_CHASR</name>
<sequence length="153" mass="18064">MKCQAMKKTVILHAKLLDPHSSLNETYNEKLQHHREADQQRMREYMKELKEMKARVSERPYLFQQVKQRNAKDHAEQTYRNKLKKAGIKEQFVEENGEAVEGVSASLRSEDNGDVNDCSIENDFHNREENVDDWEKIEDVEDESVKSKWEEPA</sequence>
<keyword evidence="5" id="KW-1185">Reference proteome</keyword>
<organism evidence="4 5">
    <name type="scientific">Channa striata</name>
    <name type="common">Snakehead murrel</name>
    <name type="synonym">Ophicephalus striatus</name>
    <dbReference type="NCBI Taxonomy" id="64152"/>
    <lineage>
        <taxon>Eukaryota</taxon>
        <taxon>Metazoa</taxon>
        <taxon>Chordata</taxon>
        <taxon>Craniata</taxon>
        <taxon>Vertebrata</taxon>
        <taxon>Euteleostomi</taxon>
        <taxon>Actinopterygii</taxon>
        <taxon>Neopterygii</taxon>
        <taxon>Teleostei</taxon>
        <taxon>Neoteleostei</taxon>
        <taxon>Acanthomorphata</taxon>
        <taxon>Anabantaria</taxon>
        <taxon>Anabantiformes</taxon>
        <taxon>Channoidei</taxon>
        <taxon>Channidae</taxon>
        <taxon>Channa</taxon>
    </lineage>
</organism>
<dbReference type="GO" id="GO:0005856">
    <property type="term" value="C:cytoskeleton"/>
    <property type="evidence" value="ECO:0007669"/>
    <property type="project" value="UniProtKB-ARBA"/>
</dbReference>
<dbReference type="AlphaFoldDB" id="A0AA88LXG0"/>
<dbReference type="GO" id="GO:0044782">
    <property type="term" value="P:cilium organization"/>
    <property type="evidence" value="ECO:0007669"/>
    <property type="project" value="TreeGrafter"/>
</dbReference>